<name>A0ACC0L857_RHOML</name>
<reference evidence="1" key="1">
    <citation type="submission" date="2022-02" db="EMBL/GenBank/DDBJ databases">
        <title>Plant Genome Project.</title>
        <authorList>
            <person name="Zhang R.-G."/>
        </authorList>
    </citation>
    <scope>NUCLEOTIDE SEQUENCE</scope>
    <source>
        <strain evidence="1">AT1</strain>
    </source>
</reference>
<sequence>MENYTWFLERLKDMMDPNAFLSIIVTDRELALMNVITNVFPHATNLLFGWGLVVLSASVAQYEEHLCVLKCDFEMVPTALEYIKKNWLVPYKESIHQVKWFVESKRDCKCSLRHTRGLSCAHKIAPYKMANILLPIELIHDHWKRLSLLSPRNEGSMEDTLLAHFDCFYNKFLNEDQYDVKVNYVKKMQKLAYPKSSTLLEPKVNAQPLGQKSTKEKNAAQEQNSTRRDPSEFEHDLASLPLTCRNCWRNSFHFLYIANNNLEP</sequence>
<keyword evidence="2" id="KW-1185">Reference proteome</keyword>
<proteinExistence type="predicted"/>
<accession>A0ACC0L857</accession>
<evidence type="ECO:0000313" key="1">
    <source>
        <dbReference type="EMBL" id="KAI8524715.1"/>
    </source>
</evidence>
<gene>
    <name evidence="1" type="ORF">RHMOL_Rhmol13G0169900</name>
</gene>
<dbReference type="EMBL" id="CM046400">
    <property type="protein sequence ID" value="KAI8524715.1"/>
    <property type="molecule type" value="Genomic_DNA"/>
</dbReference>
<protein>
    <submittedName>
        <fullName evidence="1">Uncharacterized protein</fullName>
    </submittedName>
</protein>
<evidence type="ECO:0000313" key="2">
    <source>
        <dbReference type="Proteomes" id="UP001062846"/>
    </source>
</evidence>
<comment type="caution">
    <text evidence="1">The sequence shown here is derived from an EMBL/GenBank/DDBJ whole genome shotgun (WGS) entry which is preliminary data.</text>
</comment>
<dbReference type="Proteomes" id="UP001062846">
    <property type="component" value="Chromosome 13"/>
</dbReference>
<organism evidence="1 2">
    <name type="scientific">Rhododendron molle</name>
    <name type="common">Chinese azalea</name>
    <name type="synonym">Azalea mollis</name>
    <dbReference type="NCBI Taxonomy" id="49168"/>
    <lineage>
        <taxon>Eukaryota</taxon>
        <taxon>Viridiplantae</taxon>
        <taxon>Streptophyta</taxon>
        <taxon>Embryophyta</taxon>
        <taxon>Tracheophyta</taxon>
        <taxon>Spermatophyta</taxon>
        <taxon>Magnoliopsida</taxon>
        <taxon>eudicotyledons</taxon>
        <taxon>Gunneridae</taxon>
        <taxon>Pentapetalae</taxon>
        <taxon>asterids</taxon>
        <taxon>Ericales</taxon>
        <taxon>Ericaceae</taxon>
        <taxon>Ericoideae</taxon>
        <taxon>Rhodoreae</taxon>
        <taxon>Rhododendron</taxon>
    </lineage>
</organism>